<evidence type="ECO:0000256" key="1">
    <source>
        <dbReference type="SAM" id="Coils"/>
    </source>
</evidence>
<accession>A0A6P4G363</accession>
<reference evidence="4" key="2">
    <citation type="submission" date="2025-04" db="UniProtKB">
        <authorList>
            <consortium name="RefSeq"/>
        </authorList>
    </citation>
    <scope>IDENTIFICATION</scope>
</reference>
<dbReference type="RefSeq" id="XP_044317788.1">
    <property type="nucleotide sequence ID" value="XM_044461853.1"/>
</dbReference>
<gene>
    <name evidence="4" type="primary">LOC108053773</name>
    <name evidence="2" type="synonym">108053773</name>
</gene>
<name>A0A6P4G363_DRORH</name>
<evidence type="ECO:0000313" key="2">
    <source>
        <dbReference type="EnsemblMetazoa" id="XP_016991986.1"/>
    </source>
</evidence>
<keyword evidence="3" id="KW-1185">Reference proteome</keyword>
<dbReference type="Proteomes" id="UP001652680">
    <property type="component" value="Unassembled WGS sequence"/>
</dbReference>
<dbReference type="AlphaFoldDB" id="A0A6P4G363"/>
<dbReference type="EnsemblMetazoa" id="XM_017136497.2">
    <property type="protein sequence ID" value="XP_016991986.1"/>
    <property type="gene ID" value="LOC108053773"/>
</dbReference>
<evidence type="ECO:0000313" key="3">
    <source>
        <dbReference type="Proteomes" id="UP001652680"/>
    </source>
</evidence>
<evidence type="ECO:0000313" key="4">
    <source>
        <dbReference type="RefSeq" id="XP_016991986.1"/>
    </source>
</evidence>
<reference evidence="3" key="1">
    <citation type="journal article" date="2021" name="Elife">
        <title>Highly contiguous assemblies of 101 drosophilid genomes.</title>
        <authorList>
            <person name="Kim B.Y."/>
            <person name="Wang J.R."/>
            <person name="Miller D.E."/>
            <person name="Barmina O."/>
            <person name="Delaney E."/>
            <person name="Thompson A."/>
            <person name="Comeault A.A."/>
            <person name="Peede D."/>
            <person name="D'Agostino E.R."/>
            <person name="Pelaez J."/>
            <person name="Aguilar J.M."/>
            <person name="Haji D."/>
            <person name="Matsunaga T."/>
            <person name="Armstrong E.E."/>
            <person name="Zych M."/>
            <person name="Ogawa Y."/>
            <person name="Stamenkovic-Radak M."/>
            <person name="Jelic M."/>
            <person name="Veselinovic M.S."/>
            <person name="Tanaskovic M."/>
            <person name="Eric P."/>
            <person name="Gao J.J."/>
            <person name="Katoh T.K."/>
            <person name="Toda M.J."/>
            <person name="Watabe H."/>
            <person name="Watada M."/>
            <person name="Davis J.S."/>
            <person name="Moyle L.C."/>
            <person name="Manoli G."/>
            <person name="Bertolini E."/>
            <person name="Kostal V."/>
            <person name="Hawley R.S."/>
            <person name="Takahashi A."/>
            <person name="Jones C.D."/>
            <person name="Price D.K."/>
            <person name="Whiteman N."/>
            <person name="Kopp A."/>
            <person name="Matute D.R."/>
            <person name="Petrov D.A."/>
        </authorList>
    </citation>
    <scope>NUCLEOTIDE SEQUENCE [LARGE SCALE GENOMIC DNA]</scope>
</reference>
<reference evidence="2" key="3">
    <citation type="submission" date="2025-05" db="UniProtKB">
        <authorList>
            <consortium name="EnsemblMetazoa"/>
        </authorList>
    </citation>
    <scope>IDENTIFICATION</scope>
</reference>
<dbReference type="OrthoDB" id="7851479at2759"/>
<feature type="coiled-coil region" evidence="1">
    <location>
        <begin position="33"/>
        <end position="63"/>
    </location>
</feature>
<proteinExistence type="predicted"/>
<sequence length="86" mass="10210">MLKVVQKLIQLLQPRMSQFAQSNKNLSKHLFEKARAQENIHFLKLQREQLKSLREKILSQKNEVTTKIIKVDKLIQSLEKTKKEIN</sequence>
<keyword evidence="1" id="KW-0175">Coiled coil</keyword>
<organism evidence="4">
    <name type="scientific">Drosophila rhopaloa</name>
    <name type="common">Fruit fly</name>
    <dbReference type="NCBI Taxonomy" id="1041015"/>
    <lineage>
        <taxon>Eukaryota</taxon>
        <taxon>Metazoa</taxon>
        <taxon>Ecdysozoa</taxon>
        <taxon>Arthropoda</taxon>
        <taxon>Hexapoda</taxon>
        <taxon>Insecta</taxon>
        <taxon>Pterygota</taxon>
        <taxon>Neoptera</taxon>
        <taxon>Endopterygota</taxon>
        <taxon>Diptera</taxon>
        <taxon>Brachycera</taxon>
        <taxon>Muscomorpha</taxon>
        <taxon>Ephydroidea</taxon>
        <taxon>Drosophilidae</taxon>
        <taxon>Drosophila</taxon>
        <taxon>Sophophora</taxon>
    </lineage>
</organism>
<protein>
    <submittedName>
        <fullName evidence="4">Uncharacterized protein LOC108053773</fullName>
    </submittedName>
</protein>
<dbReference type="GeneID" id="108053773"/>
<dbReference type="RefSeq" id="XP_016991986.1">
    <property type="nucleotide sequence ID" value="XM_017136497.1"/>
</dbReference>
<dbReference type="EnsemblMetazoa" id="XM_044461853.1">
    <property type="protein sequence ID" value="XP_044317788.1"/>
    <property type="gene ID" value="LOC108053773"/>
</dbReference>